<keyword evidence="3" id="KW-1185">Reference proteome</keyword>
<dbReference type="AlphaFoldDB" id="X0B7R5"/>
<proteinExistence type="predicted"/>
<evidence type="ECO:0000313" key="2">
    <source>
        <dbReference type="EMBL" id="EXK77806.1"/>
    </source>
</evidence>
<evidence type="ECO:0000313" key="3">
    <source>
        <dbReference type="Proteomes" id="UP000030663"/>
    </source>
</evidence>
<accession>X0B7R5</accession>
<name>X0B7R5_FUSOX</name>
<protein>
    <submittedName>
        <fullName evidence="2">Uncharacterized protein</fullName>
    </submittedName>
</protein>
<evidence type="ECO:0000256" key="1">
    <source>
        <dbReference type="SAM" id="MobiDB-lite"/>
    </source>
</evidence>
<gene>
    <name evidence="2" type="ORF">FOQG_17492</name>
</gene>
<sequence length="57" mass="6708">MARPDIAIPETELRRGPPEAENPAMENRWVWWLRMHSDWAKQSLYKRLAGTAAVQFK</sequence>
<dbReference type="Proteomes" id="UP000030663">
    <property type="component" value="Unassembled WGS sequence"/>
</dbReference>
<organism evidence="2 3">
    <name type="scientific">Fusarium oxysporum f. sp. raphani 54005</name>
    <dbReference type="NCBI Taxonomy" id="1089458"/>
    <lineage>
        <taxon>Eukaryota</taxon>
        <taxon>Fungi</taxon>
        <taxon>Dikarya</taxon>
        <taxon>Ascomycota</taxon>
        <taxon>Pezizomycotina</taxon>
        <taxon>Sordariomycetes</taxon>
        <taxon>Hypocreomycetidae</taxon>
        <taxon>Hypocreales</taxon>
        <taxon>Nectriaceae</taxon>
        <taxon>Fusarium</taxon>
        <taxon>Fusarium oxysporum species complex</taxon>
    </lineage>
</organism>
<dbReference type="EMBL" id="JH658569">
    <property type="protein sequence ID" value="EXK77806.1"/>
    <property type="molecule type" value="Genomic_DNA"/>
</dbReference>
<feature type="region of interest" description="Disordered" evidence="1">
    <location>
        <begin position="1"/>
        <end position="20"/>
    </location>
</feature>
<reference evidence="2 3" key="1">
    <citation type="submission" date="2011-11" db="EMBL/GenBank/DDBJ databases">
        <title>The Genome Sequence of Fusarium oxysporum PHW815.</title>
        <authorList>
            <consortium name="The Broad Institute Genome Sequencing Platform"/>
            <person name="Ma L.-J."/>
            <person name="Gale L.R."/>
            <person name="Schwartz D.C."/>
            <person name="Zhou S."/>
            <person name="Corby-Kistler H."/>
            <person name="Young S.K."/>
            <person name="Zeng Q."/>
            <person name="Gargeya S."/>
            <person name="Fitzgerald M."/>
            <person name="Haas B."/>
            <person name="Abouelleil A."/>
            <person name="Alvarado L."/>
            <person name="Arachchi H.M."/>
            <person name="Berlin A."/>
            <person name="Brown A."/>
            <person name="Chapman S.B."/>
            <person name="Chen Z."/>
            <person name="Dunbar C."/>
            <person name="Freedman E."/>
            <person name="Gearin G."/>
            <person name="Goldberg J."/>
            <person name="Griggs A."/>
            <person name="Gujja S."/>
            <person name="Heiman D."/>
            <person name="Howarth C."/>
            <person name="Larson L."/>
            <person name="Lui A."/>
            <person name="MacDonald P.J.P."/>
            <person name="Montmayeur A."/>
            <person name="Murphy C."/>
            <person name="Neiman D."/>
            <person name="Pearson M."/>
            <person name="Priest M."/>
            <person name="Roberts A."/>
            <person name="Saif S."/>
            <person name="Shea T."/>
            <person name="Shenoy N."/>
            <person name="Sisk P."/>
            <person name="Stolte C."/>
            <person name="Sykes S."/>
            <person name="Wortman J."/>
            <person name="Nusbaum C."/>
            <person name="Birren B."/>
        </authorList>
    </citation>
    <scope>NUCLEOTIDE SEQUENCE [LARGE SCALE GENOMIC DNA]</scope>
    <source>
        <strain evidence="2 3">54005</strain>
    </source>
</reference>
<dbReference type="HOGENOM" id="CLU_2996586_0_0_1"/>